<dbReference type="PANTHER" id="PTHR33112">
    <property type="entry name" value="DOMAIN PROTEIN, PUTATIVE-RELATED"/>
    <property type="match status" value="1"/>
</dbReference>
<dbReference type="Proteomes" id="UP000801428">
    <property type="component" value="Unassembled WGS sequence"/>
</dbReference>
<sequence>MASESPPHDAFLEEWTYDPLSADQLNYLDFLDECLLACNEAHAHACVAVSIADRAPERRPAYLIDVVQNCIIDVESVLGNAGDNQKQRYLALSYVWPKTPGASSLCLDIATLIRLTTPGSLQNLSTHEQIPAVIQHAIAFTIKLRERYLWVDRFCIVQDGPNLDSQIGHMDGIYGEAYLTIVAAGPDSMDHEWPSFKFPVPLGNTQESGRRDPVPKYLSAYASVATFDPAAILYERPLLPARAPQYRVSAYEHPEFERRSPIEKEPDEKSDDNCPVLALRQNSGAFAGLLRMMNPEKPPEKPLLLVAISAGSAMAEDLAKGREYNTYRKASFESDGYGSRNKYIFPEGDSALGCSLVDAFDNMGHRTGKSETLKRKSRISEDEWFESESEEKPESSLCKFYNVLWVEEIDGICYRRACGWVPEKIWEANATKRHVTLG</sequence>
<proteinExistence type="predicted"/>
<evidence type="ECO:0000313" key="3">
    <source>
        <dbReference type="EMBL" id="KAF2993872.1"/>
    </source>
</evidence>
<dbReference type="EMBL" id="SWKU01000046">
    <property type="protein sequence ID" value="KAF2993872.1"/>
    <property type="molecule type" value="Genomic_DNA"/>
</dbReference>
<dbReference type="PANTHER" id="PTHR33112:SF1">
    <property type="entry name" value="HETEROKARYON INCOMPATIBILITY DOMAIN-CONTAINING PROTEIN"/>
    <property type="match status" value="1"/>
</dbReference>
<reference evidence="3" key="1">
    <citation type="submission" date="2019-04" db="EMBL/GenBank/DDBJ databases">
        <title>Sequencing of skin fungus with MAO and IRED activity.</title>
        <authorList>
            <person name="Marsaioli A.J."/>
            <person name="Bonatto J.M.C."/>
            <person name="Reis Junior O."/>
        </authorList>
    </citation>
    <scope>NUCLEOTIDE SEQUENCE</scope>
    <source>
        <strain evidence="3">30M1</strain>
    </source>
</reference>
<protein>
    <recommendedName>
        <fullName evidence="2">Heterokaryon incompatibility domain-containing protein</fullName>
    </recommendedName>
</protein>
<gene>
    <name evidence="3" type="ORF">E8E13_001515</name>
</gene>
<accession>A0A9P4T4X5</accession>
<dbReference type="AlphaFoldDB" id="A0A9P4T4X5"/>
<evidence type="ECO:0000259" key="2">
    <source>
        <dbReference type="Pfam" id="PF06985"/>
    </source>
</evidence>
<dbReference type="InterPro" id="IPR010730">
    <property type="entry name" value="HET"/>
</dbReference>
<feature type="domain" description="Heterokaryon incompatibility" evidence="2">
    <location>
        <begin position="89"/>
        <end position="192"/>
    </location>
</feature>
<dbReference type="Pfam" id="PF06985">
    <property type="entry name" value="HET"/>
    <property type="match status" value="1"/>
</dbReference>
<feature type="compositionally biased region" description="Basic and acidic residues" evidence="1">
    <location>
        <begin position="254"/>
        <end position="267"/>
    </location>
</feature>
<organism evidence="3 4">
    <name type="scientific">Curvularia kusanoi</name>
    <name type="common">Cochliobolus kusanoi</name>
    <dbReference type="NCBI Taxonomy" id="90978"/>
    <lineage>
        <taxon>Eukaryota</taxon>
        <taxon>Fungi</taxon>
        <taxon>Dikarya</taxon>
        <taxon>Ascomycota</taxon>
        <taxon>Pezizomycotina</taxon>
        <taxon>Dothideomycetes</taxon>
        <taxon>Pleosporomycetidae</taxon>
        <taxon>Pleosporales</taxon>
        <taxon>Pleosporineae</taxon>
        <taxon>Pleosporaceae</taxon>
        <taxon>Curvularia</taxon>
    </lineage>
</organism>
<evidence type="ECO:0000256" key="1">
    <source>
        <dbReference type="SAM" id="MobiDB-lite"/>
    </source>
</evidence>
<keyword evidence="4" id="KW-1185">Reference proteome</keyword>
<evidence type="ECO:0000313" key="4">
    <source>
        <dbReference type="Proteomes" id="UP000801428"/>
    </source>
</evidence>
<name>A0A9P4T4X5_CURKU</name>
<dbReference type="OrthoDB" id="2958217at2759"/>
<feature type="region of interest" description="Disordered" evidence="1">
    <location>
        <begin position="254"/>
        <end position="273"/>
    </location>
</feature>
<comment type="caution">
    <text evidence="3">The sequence shown here is derived from an EMBL/GenBank/DDBJ whole genome shotgun (WGS) entry which is preliminary data.</text>
</comment>